<accession>A0A9Q0QYV3</accession>
<dbReference type="PROSITE" id="PS50213">
    <property type="entry name" value="FAS1"/>
    <property type="match status" value="1"/>
</dbReference>
<evidence type="ECO:0000256" key="1">
    <source>
        <dbReference type="ARBA" id="ARBA00007843"/>
    </source>
</evidence>
<keyword evidence="2" id="KW-0812">Transmembrane</keyword>
<dbReference type="InterPro" id="IPR036378">
    <property type="entry name" value="FAS1_dom_sf"/>
</dbReference>
<organism evidence="4 5">
    <name type="scientific">Protea cynaroides</name>
    <dbReference type="NCBI Taxonomy" id="273540"/>
    <lineage>
        <taxon>Eukaryota</taxon>
        <taxon>Viridiplantae</taxon>
        <taxon>Streptophyta</taxon>
        <taxon>Embryophyta</taxon>
        <taxon>Tracheophyta</taxon>
        <taxon>Spermatophyta</taxon>
        <taxon>Magnoliopsida</taxon>
        <taxon>Proteales</taxon>
        <taxon>Proteaceae</taxon>
        <taxon>Protea</taxon>
    </lineage>
</organism>
<protein>
    <recommendedName>
        <fullName evidence="3">FAS1 domain-containing protein</fullName>
    </recommendedName>
</protein>
<dbReference type="Proteomes" id="UP001141806">
    <property type="component" value="Unassembled WGS sequence"/>
</dbReference>
<feature type="transmembrane region" description="Helical" evidence="2">
    <location>
        <begin position="12"/>
        <end position="30"/>
    </location>
</feature>
<feature type="domain" description="FAS1" evidence="3">
    <location>
        <begin position="209"/>
        <end position="350"/>
    </location>
</feature>
<keyword evidence="5" id="KW-1185">Reference proteome</keyword>
<evidence type="ECO:0000313" key="4">
    <source>
        <dbReference type="EMBL" id="KAJ4977140.1"/>
    </source>
</evidence>
<dbReference type="SUPFAM" id="SSF82153">
    <property type="entry name" value="FAS1 domain"/>
    <property type="match status" value="2"/>
</dbReference>
<comment type="similarity">
    <text evidence="1">Belongs to the fasciclin-like AGP family.</text>
</comment>
<evidence type="ECO:0000259" key="3">
    <source>
        <dbReference type="PROSITE" id="PS50213"/>
    </source>
</evidence>
<dbReference type="EMBL" id="JAMYWD010000003">
    <property type="protein sequence ID" value="KAJ4977140.1"/>
    <property type="molecule type" value="Genomic_DNA"/>
</dbReference>
<proteinExistence type="inferred from homology"/>
<keyword evidence="2" id="KW-0472">Membrane</keyword>
<keyword evidence="2" id="KW-1133">Transmembrane helix</keyword>
<evidence type="ECO:0000313" key="5">
    <source>
        <dbReference type="Proteomes" id="UP001141806"/>
    </source>
</evidence>
<reference evidence="4" key="1">
    <citation type="journal article" date="2023" name="Plant J.">
        <title>The genome of the king protea, Protea cynaroides.</title>
        <authorList>
            <person name="Chang J."/>
            <person name="Duong T.A."/>
            <person name="Schoeman C."/>
            <person name="Ma X."/>
            <person name="Roodt D."/>
            <person name="Barker N."/>
            <person name="Li Z."/>
            <person name="Van de Peer Y."/>
            <person name="Mizrachi E."/>
        </authorList>
    </citation>
    <scope>NUCLEOTIDE SEQUENCE</scope>
    <source>
        <tissue evidence="4">Young leaves</tissue>
    </source>
</reference>
<dbReference type="OrthoDB" id="1525874at2759"/>
<comment type="caution">
    <text evidence="4">The sequence shown here is derived from an EMBL/GenBank/DDBJ whole genome shotgun (WGS) entry which is preliminary data.</text>
</comment>
<evidence type="ECO:0000256" key="2">
    <source>
        <dbReference type="SAM" id="Phobius"/>
    </source>
</evidence>
<gene>
    <name evidence="4" type="ORF">NE237_002246</name>
</gene>
<name>A0A9Q0QYV3_9MAGN</name>
<dbReference type="InterPro" id="IPR000782">
    <property type="entry name" value="FAS1_domain"/>
</dbReference>
<dbReference type="SMART" id="SM00554">
    <property type="entry name" value="FAS1"/>
    <property type="match status" value="2"/>
</dbReference>
<dbReference type="PANTHER" id="PTHR33985:SF19">
    <property type="entry name" value="FASCICLIN-LIKE ARABINOGALACTAN PROTEIN 21"/>
    <property type="match status" value="1"/>
</dbReference>
<dbReference type="InterPro" id="IPR052806">
    <property type="entry name" value="Fasciclin-like_AGP"/>
</dbReference>
<sequence length="362" mass="39621">MAFSCPHWWNATFYLIISVTLAIIVISTSFHSKPKTQLLLSPKPDSPNPRGLCLGLNASRALRRSGFNVMASLLEISPLLLLPSPELTIFAIQDPPISNISFPPWLVRDLLRHHTSPSKLFMEDLLKKPQGSCISTLLPGKQLAITKVSGEEGKIEINRVLITHPNIFIKGSSSIHGVLGPFVQFDSEDIELETNPMESAICNSNLSLAANVNQALRGLPWVRILRSLGVNGFVSFAIGLQSVLDGIVKEYGDLNSVTIFAPPELIYVASPLPLLERIVKFHISPQLFTYRELASLPEKASLMTLVPGQDLVITKSFEFTGILAINNVEINVPDAISSKGFVIHGITRAFGDGEAVTHFQLD</sequence>
<dbReference type="PANTHER" id="PTHR33985">
    <property type="entry name" value="OS02G0491300 PROTEIN-RELATED"/>
    <property type="match status" value="1"/>
</dbReference>
<dbReference type="AlphaFoldDB" id="A0A9Q0QYV3"/>